<dbReference type="Proteomes" id="UP000235015">
    <property type="component" value="Unassembled WGS sequence"/>
</dbReference>
<dbReference type="InterPro" id="IPR007433">
    <property type="entry name" value="DUF481"/>
</dbReference>
<comment type="caution">
    <text evidence="2">The sequence shown here is derived from an EMBL/GenBank/DDBJ whole genome shotgun (WGS) entry which is preliminary data.</text>
</comment>
<evidence type="ECO:0000256" key="1">
    <source>
        <dbReference type="SAM" id="SignalP"/>
    </source>
</evidence>
<evidence type="ECO:0000313" key="3">
    <source>
        <dbReference type="Proteomes" id="UP000235015"/>
    </source>
</evidence>
<feature type="chain" id="PRO_5014600729" evidence="1">
    <location>
        <begin position="29"/>
        <end position="480"/>
    </location>
</feature>
<dbReference type="AlphaFoldDB" id="A0A2N6D057"/>
<accession>A0A2N6D057</accession>
<protein>
    <submittedName>
        <fullName evidence="2">TIGR03016 family PEP-CTERM system-associated outer membrane protein</fullName>
    </submittedName>
</protein>
<dbReference type="STRING" id="1111735.GCA_000428045_02820"/>
<feature type="signal peptide" evidence="1">
    <location>
        <begin position="1"/>
        <end position="28"/>
    </location>
</feature>
<dbReference type="Pfam" id="PF04338">
    <property type="entry name" value="DUF481"/>
    <property type="match status" value="1"/>
</dbReference>
<name>A0A2N6D057_9GAMM</name>
<dbReference type="InterPro" id="IPR017467">
    <property type="entry name" value="CHP03016_PEP-CTERM"/>
</dbReference>
<gene>
    <name evidence="2" type="ORF">C0630_02495</name>
</gene>
<keyword evidence="1" id="KW-0732">Signal</keyword>
<sequence>MARMRRLYFLNSALLGSGLIILSTTVSAAEWTRSASVSAGAVYSDNVNLSSTGGESELTPTLKPSVSLHGKGGRARLDLTGALEINGQGGNNDSINPRLQADANAELYERVVFLDLNATATQNAIDPLNITGTDNLSNSSNRTTTYSYKISPYLRSRLKGIADMELRYTYNELNHSESSVGDTSSDTFNLAINSGPEFADWSWGVNASDKTTDNDQGEVSQLSALDLRLGYQINRQWQVNGSVGTESNDFASVQSSHDGSSWDIGARWTPSARTSLDFGIGERFFGNTKRLSLSHRSKRSVLSASYTTELTDSTTLLSNQVVFLVTDPFGNPILNPVTGDPFFTVVDLPTIGISTFVDERLAVSYSLKGKRTTLTLNADMSDQTYQDSTREVSTMGLGATLRRTLSGTVSGDISLNWNQQEESGTGNRESDIWRLQAGVNRQLGQKTHLRFNYSFTDRSSNQFGQSYEENRLSLSLMHTL</sequence>
<proteinExistence type="predicted"/>
<dbReference type="EMBL" id="PKUN01000002">
    <property type="protein sequence ID" value="PLX63050.1"/>
    <property type="molecule type" value="Genomic_DNA"/>
</dbReference>
<dbReference type="NCBIfam" id="TIGR03016">
    <property type="entry name" value="pepcterm_hypo_1"/>
    <property type="match status" value="1"/>
</dbReference>
<dbReference type="SUPFAM" id="SSF56935">
    <property type="entry name" value="Porins"/>
    <property type="match status" value="1"/>
</dbReference>
<organism evidence="2 3">
    <name type="scientific">Sedimenticola selenatireducens</name>
    <dbReference type="NCBI Taxonomy" id="191960"/>
    <lineage>
        <taxon>Bacteria</taxon>
        <taxon>Pseudomonadati</taxon>
        <taxon>Pseudomonadota</taxon>
        <taxon>Gammaproteobacteria</taxon>
        <taxon>Chromatiales</taxon>
        <taxon>Sedimenticolaceae</taxon>
        <taxon>Sedimenticola</taxon>
    </lineage>
</organism>
<evidence type="ECO:0000313" key="2">
    <source>
        <dbReference type="EMBL" id="PLX63050.1"/>
    </source>
</evidence>
<reference evidence="2 3" key="1">
    <citation type="submission" date="2017-11" db="EMBL/GenBank/DDBJ databases">
        <title>Genome-resolved metagenomics identifies genetic mobility, metabolic interactions, and unexpected diversity in perchlorate-reducing communities.</title>
        <authorList>
            <person name="Barnum T.P."/>
            <person name="Figueroa I.A."/>
            <person name="Carlstrom C.I."/>
            <person name="Lucas L.N."/>
            <person name="Engelbrektson A.L."/>
            <person name="Coates J.D."/>
        </authorList>
    </citation>
    <scope>NUCLEOTIDE SEQUENCE [LARGE SCALE GENOMIC DNA]</scope>
    <source>
        <strain evidence="2">BM301</strain>
    </source>
</reference>